<keyword evidence="3" id="KW-1185">Reference proteome</keyword>
<sequence length="90" mass="10284">MLSNIRELSIFIETSNENTLLIFGLAKVKLILLITEILSFWTFYWYLGTLSMLKSFIARGFRPLHPSQLLDQILPHCCKTHTTSGAPESL</sequence>
<dbReference type="Proteomes" id="UP000606786">
    <property type="component" value="Unassembled WGS sequence"/>
</dbReference>
<evidence type="ECO:0000313" key="2">
    <source>
        <dbReference type="EMBL" id="CAD6993838.1"/>
    </source>
</evidence>
<keyword evidence="1" id="KW-0472">Membrane</keyword>
<accession>A0A811U653</accession>
<reference evidence="2" key="1">
    <citation type="submission" date="2020-11" db="EMBL/GenBank/DDBJ databases">
        <authorList>
            <person name="Whitehead M."/>
        </authorList>
    </citation>
    <scope>NUCLEOTIDE SEQUENCE</scope>
    <source>
        <strain evidence="2">EGII</strain>
    </source>
</reference>
<dbReference type="AlphaFoldDB" id="A0A811U653"/>
<keyword evidence="1" id="KW-0812">Transmembrane</keyword>
<keyword evidence="1" id="KW-1133">Transmembrane helix</keyword>
<name>A0A811U653_CERCA</name>
<comment type="caution">
    <text evidence="2">The sequence shown here is derived from an EMBL/GenBank/DDBJ whole genome shotgun (WGS) entry which is preliminary data.</text>
</comment>
<organism evidence="2 3">
    <name type="scientific">Ceratitis capitata</name>
    <name type="common">Mediterranean fruit fly</name>
    <name type="synonym">Tephritis capitata</name>
    <dbReference type="NCBI Taxonomy" id="7213"/>
    <lineage>
        <taxon>Eukaryota</taxon>
        <taxon>Metazoa</taxon>
        <taxon>Ecdysozoa</taxon>
        <taxon>Arthropoda</taxon>
        <taxon>Hexapoda</taxon>
        <taxon>Insecta</taxon>
        <taxon>Pterygota</taxon>
        <taxon>Neoptera</taxon>
        <taxon>Endopterygota</taxon>
        <taxon>Diptera</taxon>
        <taxon>Brachycera</taxon>
        <taxon>Muscomorpha</taxon>
        <taxon>Tephritoidea</taxon>
        <taxon>Tephritidae</taxon>
        <taxon>Ceratitis</taxon>
        <taxon>Ceratitis</taxon>
    </lineage>
</organism>
<protein>
    <submittedName>
        <fullName evidence="2">(Mediterranean fruit fly) hypothetical protein</fullName>
    </submittedName>
</protein>
<gene>
    <name evidence="2" type="ORF">CCAP1982_LOCUS2634</name>
</gene>
<feature type="transmembrane region" description="Helical" evidence="1">
    <location>
        <begin position="20"/>
        <end position="47"/>
    </location>
</feature>
<evidence type="ECO:0000256" key="1">
    <source>
        <dbReference type="SAM" id="Phobius"/>
    </source>
</evidence>
<proteinExistence type="predicted"/>
<evidence type="ECO:0000313" key="3">
    <source>
        <dbReference type="Proteomes" id="UP000606786"/>
    </source>
</evidence>
<dbReference type="EMBL" id="CAJHJT010000001">
    <property type="protein sequence ID" value="CAD6993838.1"/>
    <property type="molecule type" value="Genomic_DNA"/>
</dbReference>